<evidence type="ECO:0000256" key="2">
    <source>
        <dbReference type="SAM" id="Coils"/>
    </source>
</evidence>
<keyword evidence="5" id="KW-1185">Reference proteome</keyword>
<name>A0A365XQ55_9BACT</name>
<dbReference type="InterPro" id="IPR006016">
    <property type="entry name" value="UspA"/>
</dbReference>
<dbReference type="Gene3D" id="3.40.50.620">
    <property type="entry name" value="HUPs"/>
    <property type="match status" value="1"/>
</dbReference>
<dbReference type="PRINTS" id="PR01438">
    <property type="entry name" value="UNVRSLSTRESS"/>
</dbReference>
<organism evidence="4 5">
    <name type="scientific">Chitinophaga flava</name>
    <dbReference type="NCBI Taxonomy" id="2259036"/>
    <lineage>
        <taxon>Bacteria</taxon>
        <taxon>Pseudomonadati</taxon>
        <taxon>Bacteroidota</taxon>
        <taxon>Chitinophagia</taxon>
        <taxon>Chitinophagales</taxon>
        <taxon>Chitinophagaceae</taxon>
        <taxon>Chitinophaga</taxon>
    </lineage>
</organism>
<accession>A0A365XQ55</accession>
<evidence type="ECO:0000259" key="3">
    <source>
        <dbReference type="Pfam" id="PF00582"/>
    </source>
</evidence>
<sequence>MSEILIAVDLGPFSKSVIHTGVELAGKMNTSVTLFTVIEIGIGLGLPEAGPVFTDDIQGRIKEAEDILQTYKNNYPDANINIQVTAGNPKNETLDQAHNGHTSILVVGTHGRTGLNHMLVGSTAEYIIRHACIPVLVVPYNKEDH</sequence>
<feature type="domain" description="UspA" evidence="3">
    <location>
        <begin position="3"/>
        <end position="139"/>
    </location>
</feature>
<dbReference type="OrthoDB" id="9788959at2"/>
<dbReference type="InterPro" id="IPR006015">
    <property type="entry name" value="Universal_stress_UspA"/>
</dbReference>
<dbReference type="CDD" id="cd00293">
    <property type="entry name" value="USP-like"/>
    <property type="match status" value="1"/>
</dbReference>
<evidence type="ECO:0000313" key="4">
    <source>
        <dbReference type="EMBL" id="RBL88258.1"/>
    </source>
</evidence>
<proteinExistence type="inferred from homology"/>
<comment type="similarity">
    <text evidence="1">Belongs to the universal stress protein A family.</text>
</comment>
<dbReference type="Pfam" id="PF00582">
    <property type="entry name" value="Usp"/>
    <property type="match status" value="1"/>
</dbReference>
<dbReference type="Proteomes" id="UP000253410">
    <property type="component" value="Unassembled WGS sequence"/>
</dbReference>
<gene>
    <name evidence="4" type="ORF">DF182_16805</name>
</gene>
<comment type="caution">
    <text evidence="4">The sequence shown here is derived from an EMBL/GenBank/DDBJ whole genome shotgun (WGS) entry which is preliminary data.</text>
</comment>
<dbReference type="AlphaFoldDB" id="A0A365XQ55"/>
<dbReference type="EMBL" id="QFFJ01000002">
    <property type="protein sequence ID" value="RBL88258.1"/>
    <property type="molecule type" value="Genomic_DNA"/>
</dbReference>
<dbReference type="PANTHER" id="PTHR46268">
    <property type="entry name" value="STRESS RESPONSE PROTEIN NHAX"/>
    <property type="match status" value="1"/>
</dbReference>
<dbReference type="InterPro" id="IPR014729">
    <property type="entry name" value="Rossmann-like_a/b/a_fold"/>
</dbReference>
<dbReference type="PANTHER" id="PTHR46268:SF6">
    <property type="entry name" value="UNIVERSAL STRESS PROTEIN UP12"/>
    <property type="match status" value="1"/>
</dbReference>
<keyword evidence="2" id="KW-0175">Coiled coil</keyword>
<evidence type="ECO:0000313" key="5">
    <source>
        <dbReference type="Proteomes" id="UP000253410"/>
    </source>
</evidence>
<dbReference type="SUPFAM" id="SSF52402">
    <property type="entry name" value="Adenine nucleotide alpha hydrolases-like"/>
    <property type="match status" value="1"/>
</dbReference>
<evidence type="ECO:0000256" key="1">
    <source>
        <dbReference type="ARBA" id="ARBA00008791"/>
    </source>
</evidence>
<dbReference type="RefSeq" id="WP_113617010.1">
    <property type="nucleotide sequence ID" value="NZ_QFFJ01000002.1"/>
</dbReference>
<feature type="coiled-coil region" evidence="2">
    <location>
        <begin position="54"/>
        <end position="81"/>
    </location>
</feature>
<protein>
    <recommendedName>
        <fullName evidence="3">UspA domain-containing protein</fullName>
    </recommendedName>
</protein>
<reference evidence="4 5" key="1">
    <citation type="submission" date="2018-05" db="EMBL/GenBank/DDBJ databases">
        <title>Chitinophaga sp. K3CV102501T nov., isolated from isolated from a monsoon evergreen broad-leaved forest soil.</title>
        <authorList>
            <person name="Lv Y."/>
        </authorList>
    </citation>
    <scope>NUCLEOTIDE SEQUENCE [LARGE SCALE GENOMIC DNA]</scope>
    <source>
        <strain evidence="4 5">GDMCC 1.1325</strain>
    </source>
</reference>